<reference evidence="3 4" key="1">
    <citation type="submission" date="2019-03" db="EMBL/GenBank/DDBJ databases">
        <title>Genomic Encyclopedia of Type Strains, Phase III (KMG-III): the genomes of soil and plant-associated and newly described type strains.</title>
        <authorList>
            <person name="Whitman W."/>
        </authorList>
    </citation>
    <scope>NUCLEOTIDE SEQUENCE [LARGE SCALE GENOMIC DNA]</scope>
    <source>
        <strain evidence="3 4">CGMCC 1.12801</strain>
    </source>
</reference>
<dbReference type="PROSITE" id="PS01124">
    <property type="entry name" value="HTH_ARAC_FAMILY_2"/>
    <property type="match status" value="1"/>
</dbReference>
<dbReference type="Gene3D" id="1.10.10.60">
    <property type="entry name" value="Homeodomain-like"/>
    <property type="match status" value="1"/>
</dbReference>
<dbReference type="PANTHER" id="PTHR43280">
    <property type="entry name" value="ARAC-FAMILY TRANSCRIPTIONAL REGULATOR"/>
    <property type="match status" value="1"/>
</dbReference>
<dbReference type="OrthoDB" id="697869at2"/>
<sequence length="341" mass="39401">MRKSAYIIADTIFGPIQKVEHYDHSNRTIILKESQSTYRKLGGQSIFEQDYKGRYSYLHHLALVLSATLQIPICIKLKDLYGVYLLHGATAITLESESGDKIFDLRPQYALYAYLPPGNYQLIVKPGYYQIFSFYFDVGYLNGLRKQEITFLEKLQNAHLINSAQPIHSADFKVGEVTTTFIKQMGNNLTKGNWNSELYVLDQLQTLLQLSKEKIIKQGVIHHGYDIPAELIKKMIENGVDQSGMQFEIKSLSRDIPLSLQHLNRLFKNKYGITLTAYKKKYIIEKSIPLLIRKIPIIGICEILEMKNERTFYRLFQKLNGMNTNEFLDRLNSKRDIKATS</sequence>
<feature type="domain" description="HTH araC/xylS-type" evidence="2">
    <location>
        <begin position="230"/>
        <end position="330"/>
    </location>
</feature>
<proteinExistence type="predicted"/>
<organism evidence="3 4">
    <name type="scientific">Sphingobacterium paludis</name>
    <dbReference type="NCBI Taxonomy" id="1476465"/>
    <lineage>
        <taxon>Bacteria</taxon>
        <taxon>Pseudomonadati</taxon>
        <taxon>Bacteroidota</taxon>
        <taxon>Sphingobacteriia</taxon>
        <taxon>Sphingobacteriales</taxon>
        <taxon>Sphingobacteriaceae</taxon>
        <taxon>Sphingobacterium</taxon>
    </lineage>
</organism>
<dbReference type="GO" id="GO:0003700">
    <property type="term" value="F:DNA-binding transcription factor activity"/>
    <property type="evidence" value="ECO:0007669"/>
    <property type="project" value="InterPro"/>
</dbReference>
<evidence type="ECO:0000256" key="1">
    <source>
        <dbReference type="ARBA" id="ARBA00023125"/>
    </source>
</evidence>
<dbReference type="RefSeq" id="WP_133642186.1">
    <property type="nucleotide sequence ID" value="NZ_SNZV01000016.1"/>
</dbReference>
<dbReference type="SMART" id="SM00342">
    <property type="entry name" value="HTH_ARAC"/>
    <property type="match status" value="1"/>
</dbReference>
<dbReference type="GO" id="GO:0043565">
    <property type="term" value="F:sequence-specific DNA binding"/>
    <property type="evidence" value="ECO:0007669"/>
    <property type="project" value="InterPro"/>
</dbReference>
<gene>
    <name evidence="3" type="ORF">B0I21_1161</name>
</gene>
<dbReference type="InterPro" id="IPR018060">
    <property type="entry name" value="HTH_AraC"/>
</dbReference>
<protein>
    <submittedName>
        <fullName evidence="3">AraC-like DNA-binding protein</fullName>
    </submittedName>
</protein>
<name>A0A4R7CQB7_9SPHI</name>
<dbReference type="EMBL" id="SNZV01000016">
    <property type="protein sequence ID" value="TDS06561.1"/>
    <property type="molecule type" value="Genomic_DNA"/>
</dbReference>
<keyword evidence="4" id="KW-1185">Reference proteome</keyword>
<comment type="caution">
    <text evidence="3">The sequence shown here is derived from an EMBL/GenBank/DDBJ whole genome shotgun (WGS) entry which is preliminary data.</text>
</comment>
<dbReference type="Proteomes" id="UP000294752">
    <property type="component" value="Unassembled WGS sequence"/>
</dbReference>
<accession>A0A4R7CQB7</accession>
<evidence type="ECO:0000313" key="3">
    <source>
        <dbReference type="EMBL" id="TDS06561.1"/>
    </source>
</evidence>
<evidence type="ECO:0000313" key="4">
    <source>
        <dbReference type="Proteomes" id="UP000294752"/>
    </source>
</evidence>
<dbReference type="PANTHER" id="PTHR43280:SF28">
    <property type="entry name" value="HTH-TYPE TRANSCRIPTIONAL ACTIVATOR RHAS"/>
    <property type="match status" value="1"/>
</dbReference>
<keyword evidence="1 3" id="KW-0238">DNA-binding</keyword>
<dbReference type="AlphaFoldDB" id="A0A4R7CQB7"/>
<evidence type="ECO:0000259" key="2">
    <source>
        <dbReference type="PROSITE" id="PS01124"/>
    </source>
</evidence>